<keyword evidence="1" id="KW-0472">Membrane</keyword>
<dbReference type="HOGENOM" id="CLU_107228_0_0_1"/>
<feature type="transmembrane region" description="Helical" evidence="1">
    <location>
        <begin position="7"/>
        <end position="28"/>
    </location>
</feature>
<dbReference type="STRING" id="578458.D8PPZ8"/>
<evidence type="ECO:0000313" key="3">
    <source>
        <dbReference type="EMBL" id="EFJ01657.1"/>
    </source>
</evidence>
<dbReference type="KEGG" id="scm:SCHCO_02622026"/>
<feature type="non-terminal residue" evidence="3">
    <location>
        <position position="181"/>
    </location>
</feature>
<reference evidence="3 4" key="1">
    <citation type="journal article" date="2010" name="Nat. Biotechnol.">
        <title>Genome sequence of the model mushroom Schizophyllum commune.</title>
        <authorList>
            <person name="Ohm R.A."/>
            <person name="de Jong J.F."/>
            <person name="Lugones L.G."/>
            <person name="Aerts A."/>
            <person name="Kothe E."/>
            <person name="Stajich J.E."/>
            <person name="de Vries R.P."/>
            <person name="Record E."/>
            <person name="Levasseur A."/>
            <person name="Baker S.E."/>
            <person name="Bartholomew K.A."/>
            <person name="Coutinho P.M."/>
            <person name="Erdmann S."/>
            <person name="Fowler T.J."/>
            <person name="Gathman A.C."/>
            <person name="Lombard V."/>
            <person name="Henrissat B."/>
            <person name="Knabe N."/>
            <person name="Kuees U."/>
            <person name="Lilly W.W."/>
            <person name="Lindquist E."/>
            <person name="Lucas S."/>
            <person name="Magnuson J.K."/>
            <person name="Piumi F."/>
            <person name="Raudaskoski M."/>
            <person name="Salamov A."/>
            <person name="Schmutz J."/>
            <person name="Schwarze F.W.M.R."/>
            <person name="vanKuyk P.A."/>
            <person name="Horton J.S."/>
            <person name="Grigoriev I.V."/>
            <person name="Woesten H.A.B."/>
        </authorList>
    </citation>
    <scope>NUCLEOTIDE SEQUENCE [LARGE SCALE GENOMIC DNA]</scope>
    <source>
        <strain evidence="4">H4-8 / FGSC 9210</strain>
    </source>
</reference>
<dbReference type="InParanoid" id="D8PPZ8"/>
<sequence>MSAIPDAYYYTFGVYEPLLTFLGFAGVLVDPKAAHDSQATDHAHGGPLPRATLVTMIQLGHACALLGLLNACILRALRTHLGHIPALQERIAAALLTPLLIGDVVHTALTLWALGEARWNFAAWSPTTWCTVVLGFTLLVPRAAWVAGVGRYVDTRDGAYRKMADVQTGSPSDKAVESTHA</sequence>
<protein>
    <recommendedName>
        <fullName evidence="2">DUF7704 domain-containing protein</fullName>
    </recommendedName>
</protein>
<dbReference type="AlphaFoldDB" id="D8PPZ8"/>
<dbReference type="Proteomes" id="UP000007431">
    <property type="component" value="Unassembled WGS sequence"/>
</dbReference>
<keyword evidence="4" id="KW-1185">Reference proteome</keyword>
<accession>D8PPZ8</accession>
<gene>
    <name evidence="3" type="ORF">SCHCODRAFT_102615</name>
</gene>
<evidence type="ECO:0000256" key="1">
    <source>
        <dbReference type="SAM" id="Phobius"/>
    </source>
</evidence>
<dbReference type="VEuPathDB" id="FungiDB:SCHCODRAFT_02622026"/>
<proteinExistence type="predicted"/>
<dbReference type="RefSeq" id="XP_003036559.1">
    <property type="nucleotide sequence ID" value="XM_003036513.1"/>
</dbReference>
<evidence type="ECO:0000313" key="4">
    <source>
        <dbReference type="Proteomes" id="UP000007431"/>
    </source>
</evidence>
<dbReference type="PANTHER" id="PTHR37019">
    <property type="entry name" value="CHROMOSOME 1, WHOLE GENOME SHOTGUN SEQUENCE"/>
    <property type="match status" value="1"/>
</dbReference>
<name>D8PPZ8_SCHCM</name>
<keyword evidence="1" id="KW-1133">Transmembrane helix</keyword>
<dbReference type="OMA" id="MIPRIAW"/>
<feature type="transmembrane region" description="Helical" evidence="1">
    <location>
        <begin position="48"/>
        <end position="70"/>
    </location>
</feature>
<dbReference type="eggNOG" id="ENOG502SNUR">
    <property type="taxonomic scope" value="Eukaryota"/>
</dbReference>
<feature type="domain" description="DUF7704" evidence="2">
    <location>
        <begin position="2"/>
        <end position="150"/>
    </location>
</feature>
<evidence type="ECO:0000259" key="2">
    <source>
        <dbReference type="Pfam" id="PF24803"/>
    </source>
</evidence>
<organism evidence="4">
    <name type="scientific">Schizophyllum commune (strain H4-8 / FGSC 9210)</name>
    <name type="common">Split gill fungus</name>
    <dbReference type="NCBI Taxonomy" id="578458"/>
    <lineage>
        <taxon>Eukaryota</taxon>
        <taxon>Fungi</taxon>
        <taxon>Dikarya</taxon>
        <taxon>Basidiomycota</taxon>
        <taxon>Agaricomycotina</taxon>
        <taxon>Agaricomycetes</taxon>
        <taxon>Agaricomycetidae</taxon>
        <taxon>Agaricales</taxon>
        <taxon>Schizophyllaceae</taxon>
        <taxon>Schizophyllum</taxon>
    </lineage>
</organism>
<dbReference type="PANTHER" id="PTHR37019:SF2">
    <property type="entry name" value="EXPERA DOMAIN-CONTAINING PROTEIN"/>
    <property type="match status" value="1"/>
</dbReference>
<dbReference type="InterPro" id="IPR056121">
    <property type="entry name" value="DUF7704"/>
</dbReference>
<dbReference type="EMBL" id="GL377302">
    <property type="protein sequence ID" value="EFJ01657.1"/>
    <property type="molecule type" value="Genomic_DNA"/>
</dbReference>
<keyword evidence="1" id="KW-0812">Transmembrane</keyword>
<dbReference type="GeneID" id="9587830"/>
<dbReference type="OrthoDB" id="2937326at2759"/>
<feature type="transmembrane region" description="Helical" evidence="1">
    <location>
        <begin position="91"/>
        <end position="114"/>
    </location>
</feature>
<feature type="transmembrane region" description="Helical" evidence="1">
    <location>
        <begin position="126"/>
        <end position="153"/>
    </location>
</feature>
<dbReference type="Pfam" id="PF24803">
    <property type="entry name" value="DUF7704"/>
    <property type="match status" value="1"/>
</dbReference>